<feature type="chain" id="PRO_5038677070" evidence="2">
    <location>
        <begin position="23"/>
        <end position="210"/>
    </location>
</feature>
<feature type="signal peptide" evidence="2">
    <location>
        <begin position="1"/>
        <end position="22"/>
    </location>
</feature>
<dbReference type="OrthoDB" id="3695377at2"/>
<reference evidence="3 4" key="1">
    <citation type="submission" date="2017-07" db="EMBL/GenBank/DDBJ databases">
        <title>Amycolatopsis alba DSM 44262 Genome sequencing and assembly.</title>
        <authorList>
            <person name="Kaur N."/>
            <person name="Mayilraj S."/>
        </authorList>
    </citation>
    <scope>NUCLEOTIDE SEQUENCE [LARGE SCALE GENOMIC DNA]</scope>
    <source>
        <strain evidence="3 4">DSM 44262</strain>
    </source>
</reference>
<dbReference type="InterPro" id="IPR024520">
    <property type="entry name" value="DUF3558"/>
</dbReference>
<dbReference type="PROSITE" id="PS51257">
    <property type="entry name" value="PROKAR_LIPOPROTEIN"/>
    <property type="match status" value="1"/>
</dbReference>
<comment type="caution">
    <text evidence="3">The sequence shown here is derived from an EMBL/GenBank/DDBJ whole genome shotgun (WGS) entry which is preliminary data.</text>
</comment>
<evidence type="ECO:0000256" key="1">
    <source>
        <dbReference type="SAM" id="MobiDB-lite"/>
    </source>
</evidence>
<name>A0A229R789_AMYAL</name>
<gene>
    <name evidence="3" type="ORF">CFP75_42300</name>
</gene>
<feature type="compositionally biased region" description="Low complexity" evidence="1">
    <location>
        <begin position="33"/>
        <end position="47"/>
    </location>
</feature>
<protein>
    <submittedName>
        <fullName evidence="3">DUF3558 domain-containing protein</fullName>
    </submittedName>
</protein>
<feature type="region of interest" description="Disordered" evidence="1">
    <location>
        <begin position="27"/>
        <end position="53"/>
    </location>
</feature>
<dbReference type="AlphaFoldDB" id="A0A229R789"/>
<evidence type="ECO:0000313" key="3">
    <source>
        <dbReference type="EMBL" id="OXM42540.1"/>
    </source>
</evidence>
<keyword evidence="2" id="KW-0732">Signal</keyword>
<organism evidence="3 4">
    <name type="scientific">Amycolatopsis alba DSM 44262</name>
    <dbReference type="NCBI Taxonomy" id="1125972"/>
    <lineage>
        <taxon>Bacteria</taxon>
        <taxon>Bacillati</taxon>
        <taxon>Actinomycetota</taxon>
        <taxon>Actinomycetes</taxon>
        <taxon>Pseudonocardiales</taxon>
        <taxon>Pseudonocardiaceae</taxon>
        <taxon>Amycolatopsis</taxon>
    </lineage>
</organism>
<dbReference type="Proteomes" id="UP000215563">
    <property type="component" value="Unassembled WGS sequence"/>
</dbReference>
<evidence type="ECO:0000313" key="4">
    <source>
        <dbReference type="Proteomes" id="UP000215563"/>
    </source>
</evidence>
<dbReference type="EMBL" id="NMQU01000193">
    <property type="protein sequence ID" value="OXM42540.1"/>
    <property type="molecule type" value="Genomic_DNA"/>
</dbReference>
<evidence type="ECO:0000256" key="2">
    <source>
        <dbReference type="SAM" id="SignalP"/>
    </source>
</evidence>
<accession>A0A229R789</accession>
<sequence>MTKAAKCSALAAGIAVLLGACATGDPTDTVSQTPSSAPASSNSPNTSLPYAGAPKVTNPLPASVLSGDPCSTALTPGQVKQAIGVEVPGKPNNLVETVGNGCTWANSATLGQILVTYVTKTHDGLSGVYKNSQPKNPIWRPLADIQGFPAVAYSNNKDQDCTVTIGIADDLSVDVGGFLGDGKRGKADSCEVTAQMAGLVVSTLKQRAGA</sequence>
<proteinExistence type="predicted"/>
<dbReference type="Pfam" id="PF12079">
    <property type="entry name" value="DUF3558"/>
    <property type="match status" value="1"/>
</dbReference>
<keyword evidence="4" id="KW-1185">Reference proteome</keyword>